<reference evidence="2" key="1">
    <citation type="journal article" date="2019" name="Int. J. Syst. Evol. Microbiol.">
        <title>The Global Catalogue of Microorganisms (GCM) 10K type strain sequencing project: providing services to taxonomists for standard genome sequencing and annotation.</title>
        <authorList>
            <consortium name="The Broad Institute Genomics Platform"/>
            <consortium name="The Broad Institute Genome Sequencing Center for Infectious Disease"/>
            <person name="Wu L."/>
            <person name="Ma J."/>
        </authorList>
    </citation>
    <scope>NUCLEOTIDE SEQUENCE [LARGE SCALE GENOMIC DNA]</scope>
    <source>
        <strain evidence="2">JCM 18302</strain>
    </source>
</reference>
<dbReference type="Proteomes" id="UP001500804">
    <property type="component" value="Unassembled WGS sequence"/>
</dbReference>
<sequence>MMDLFVLVRAGVFDGVTDDVRRLTGHAPRTLAAYADEVFAV</sequence>
<accession>A0ABP9NNZ1</accession>
<gene>
    <name evidence="1" type="ORF">GCM10023320_37780</name>
</gene>
<evidence type="ECO:0000313" key="2">
    <source>
        <dbReference type="Proteomes" id="UP001500804"/>
    </source>
</evidence>
<proteinExistence type="predicted"/>
<protein>
    <submittedName>
        <fullName evidence="1">Uncharacterized protein</fullName>
    </submittedName>
</protein>
<keyword evidence="2" id="KW-1185">Reference proteome</keyword>
<dbReference type="RefSeq" id="WP_345606475.1">
    <property type="nucleotide sequence ID" value="NZ_BAABJO010000013.1"/>
</dbReference>
<evidence type="ECO:0000313" key="1">
    <source>
        <dbReference type="EMBL" id="GAA5124542.1"/>
    </source>
</evidence>
<name>A0ABP9NNZ1_9PSEU</name>
<dbReference type="EMBL" id="BAABJO010000013">
    <property type="protein sequence ID" value="GAA5124542.1"/>
    <property type="molecule type" value="Genomic_DNA"/>
</dbReference>
<comment type="caution">
    <text evidence="1">The sequence shown here is derived from an EMBL/GenBank/DDBJ whole genome shotgun (WGS) entry which is preliminary data.</text>
</comment>
<organism evidence="1 2">
    <name type="scientific">Pseudonocardia adelaidensis</name>
    <dbReference type="NCBI Taxonomy" id="648754"/>
    <lineage>
        <taxon>Bacteria</taxon>
        <taxon>Bacillati</taxon>
        <taxon>Actinomycetota</taxon>
        <taxon>Actinomycetes</taxon>
        <taxon>Pseudonocardiales</taxon>
        <taxon>Pseudonocardiaceae</taxon>
        <taxon>Pseudonocardia</taxon>
    </lineage>
</organism>